<accession>A0A835VCP6</accession>
<gene>
    <name evidence="2" type="ORF">HPP92_000540</name>
</gene>
<dbReference type="Proteomes" id="UP000636800">
    <property type="component" value="Chromosome 1"/>
</dbReference>
<keyword evidence="1" id="KW-0812">Transmembrane</keyword>
<dbReference type="AlphaFoldDB" id="A0A835VCP6"/>
<evidence type="ECO:0000313" key="2">
    <source>
        <dbReference type="EMBL" id="KAG0495849.1"/>
    </source>
</evidence>
<evidence type="ECO:0000256" key="1">
    <source>
        <dbReference type="SAM" id="Phobius"/>
    </source>
</evidence>
<comment type="caution">
    <text evidence="2">The sequence shown here is derived from an EMBL/GenBank/DDBJ whole genome shotgun (WGS) entry which is preliminary data.</text>
</comment>
<dbReference type="OrthoDB" id="8775810at2759"/>
<evidence type="ECO:0000313" key="3">
    <source>
        <dbReference type="Proteomes" id="UP000636800"/>
    </source>
</evidence>
<sequence length="72" mass="8235">MQARLNPCAWKEIAWQFCTAISMGFTYLVRNQPIIAFALISAQAGKARILLVVLIWQCFDHVSCCRFKAKRS</sequence>
<protein>
    <submittedName>
        <fullName evidence="2">Uncharacterized protein</fullName>
    </submittedName>
</protein>
<organism evidence="2 3">
    <name type="scientific">Vanilla planifolia</name>
    <name type="common">Vanilla</name>
    <dbReference type="NCBI Taxonomy" id="51239"/>
    <lineage>
        <taxon>Eukaryota</taxon>
        <taxon>Viridiplantae</taxon>
        <taxon>Streptophyta</taxon>
        <taxon>Embryophyta</taxon>
        <taxon>Tracheophyta</taxon>
        <taxon>Spermatophyta</taxon>
        <taxon>Magnoliopsida</taxon>
        <taxon>Liliopsida</taxon>
        <taxon>Asparagales</taxon>
        <taxon>Orchidaceae</taxon>
        <taxon>Vanilloideae</taxon>
        <taxon>Vanilleae</taxon>
        <taxon>Vanilla</taxon>
    </lineage>
</organism>
<reference evidence="2 3" key="1">
    <citation type="journal article" date="2020" name="Nat. Food">
        <title>A phased Vanilla planifolia genome enables genetic improvement of flavour and production.</title>
        <authorList>
            <person name="Hasing T."/>
            <person name="Tang H."/>
            <person name="Brym M."/>
            <person name="Khazi F."/>
            <person name="Huang T."/>
            <person name="Chambers A.H."/>
        </authorList>
    </citation>
    <scope>NUCLEOTIDE SEQUENCE [LARGE SCALE GENOMIC DNA]</scope>
    <source>
        <tissue evidence="2">Leaf</tissue>
    </source>
</reference>
<proteinExistence type="predicted"/>
<keyword evidence="1" id="KW-0472">Membrane</keyword>
<feature type="transmembrane region" description="Helical" evidence="1">
    <location>
        <begin position="13"/>
        <end position="29"/>
    </location>
</feature>
<keyword evidence="3" id="KW-1185">Reference proteome</keyword>
<name>A0A835VCP6_VANPL</name>
<feature type="transmembrane region" description="Helical" evidence="1">
    <location>
        <begin position="36"/>
        <end position="56"/>
    </location>
</feature>
<keyword evidence="1" id="KW-1133">Transmembrane helix</keyword>
<dbReference type="EMBL" id="JADCNL010000001">
    <property type="protein sequence ID" value="KAG0495849.1"/>
    <property type="molecule type" value="Genomic_DNA"/>
</dbReference>